<dbReference type="PANTHER" id="PTHR12558">
    <property type="entry name" value="CELL DIVISION CYCLE 16,23,27"/>
    <property type="match status" value="1"/>
</dbReference>
<dbReference type="GO" id="GO:0045842">
    <property type="term" value="P:positive regulation of mitotic metaphase/anaphase transition"/>
    <property type="evidence" value="ECO:0007669"/>
    <property type="project" value="TreeGrafter"/>
</dbReference>
<dbReference type="RefSeq" id="XP_056034963.1">
    <property type="nucleotide sequence ID" value="XM_056180699.1"/>
</dbReference>
<protein>
    <submittedName>
        <fullName evidence="9">Anaphase-promoting complex, TPR lobe subcomplex subunit Cut9/Apc6</fullName>
    </submittedName>
</protein>
<dbReference type="Pfam" id="PF12895">
    <property type="entry name" value="ANAPC3"/>
    <property type="match status" value="1"/>
</dbReference>
<dbReference type="SMART" id="SM00028">
    <property type="entry name" value="TPR"/>
    <property type="match status" value="7"/>
</dbReference>
<evidence type="ECO:0000313" key="9">
    <source>
        <dbReference type="EMBL" id="WBW70720.1"/>
    </source>
</evidence>
<dbReference type="Gene3D" id="1.25.40.10">
    <property type="entry name" value="Tetratricopeptide repeat domain"/>
    <property type="match status" value="1"/>
</dbReference>
<feature type="repeat" description="TPR" evidence="7">
    <location>
        <begin position="374"/>
        <end position="407"/>
    </location>
</feature>
<keyword evidence="1" id="KW-0132">Cell division</keyword>
<dbReference type="Proteomes" id="UP001212411">
    <property type="component" value="Chromosome 1"/>
</dbReference>
<feature type="repeat" description="TPR" evidence="7">
    <location>
        <begin position="517"/>
        <end position="550"/>
    </location>
</feature>
<dbReference type="PANTHER" id="PTHR12558:SF9">
    <property type="entry name" value="CELL DIVISION CYCLE PROTEIN 16 HOMOLOG"/>
    <property type="match status" value="1"/>
</dbReference>
<proteinExistence type="predicted"/>
<keyword evidence="6" id="KW-0131">Cell cycle</keyword>
<keyword evidence="3" id="KW-0498">Mitosis</keyword>
<feature type="region of interest" description="Disordered" evidence="8">
    <location>
        <begin position="1"/>
        <end position="43"/>
    </location>
</feature>
<sequence length="668" mass="75254">MMGKRSQASFKSAATPSSFSQGESRPPNAFMTPPSMGALNVNNSNSQMSTLTISPMAYVANTSTELSFIREKNLSTAGLESLSREEYLRMWRHDALMQQQYKCAAFVGEKVLDMTKDSNDAFWLAQVYCCTEDYARAKGLLTKENLCNQSSACRYLAAFCSVKLFDWQGALELLGETNPFSKANGNSDKLRMQDGGIKLEASMCYLRGQVYTNLSDFDRAKECYKEALMVDTKCFEAFDQLVSNHLLTASEEWELVSNLDYSTYSKEDANFLKSLYMLRLNKTSHESELRAAEDYLTSIPGLEKNADLLISKAESLILRSRFVDVLSITSNILESDPYNMAVYPIHLASLHEMGEKNKLFLISHDLVDRHPEKAVTWLAVGIYYLSVNKVQEARRYFSKSSTIDPQFGPAWIGFAHSFAIEGEHDQAISAYTTAARLFQGTHLPYLFLGMQHMQLGNISLADEYLRSSYSLFQYDPLLLNEMGVVAFNKSDMQQSIKFFNSALQLVKKTQSNEKPWAATWANLGHAYRKLRLFDEAIDALEQGLVLSTQDASIHTAIALVYMHKKMPDLAITHLHESLAISQNEIVASDLLKRALEENSLIPAVPDDLVYEDAVSEYMQQSTINASNGNVMGYHSPRFDETLNNNSLIYVDTRSEMMMDDPNNDLSEQ</sequence>
<evidence type="ECO:0000256" key="7">
    <source>
        <dbReference type="PROSITE-ProRule" id="PRU00339"/>
    </source>
</evidence>
<keyword evidence="4" id="KW-0833">Ubl conjugation pathway</keyword>
<dbReference type="GeneID" id="80875388"/>
<dbReference type="GO" id="GO:0051301">
    <property type="term" value="P:cell division"/>
    <property type="evidence" value="ECO:0007669"/>
    <property type="project" value="UniProtKB-KW"/>
</dbReference>
<dbReference type="InterPro" id="IPR011990">
    <property type="entry name" value="TPR-like_helical_dom_sf"/>
</dbReference>
<dbReference type="Pfam" id="PF13181">
    <property type="entry name" value="TPR_8"/>
    <property type="match status" value="1"/>
</dbReference>
<reference evidence="9 10" key="1">
    <citation type="journal article" date="2023" name="G3 (Bethesda)">
        <title>A high-quality reference genome for the fission yeast Schizosaccharomyces osmophilus.</title>
        <authorList>
            <person name="Jia G.S."/>
            <person name="Zhang W.C."/>
            <person name="Liang Y."/>
            <person name="Liu X.H."/>
            <person name="Rhind N."/>
            <person name="Pidoux A."/>
            <person name="Brysch-Herzberg M."/>
            <person name="Du L.L."/>
        </authorList>
    </citation>
    <scope>NUCLEOTIDE SEQUENCE [LARGE SCALE GENOMIC DNA]</scope>
    <source>
        <strain evidence="9 10">CBS 15793</strain>
    </source>
</reference>
<keyword evidence="2" id="KW-0677">Repeat</keyword>
<evidence type="ECO:0000256" key="2">
    <source>
        <dbReference type="ARBA" id="ARBA00022737"/>
    </source>
</evidence>
<evidence type="ECO:0000313" key="10">
    <source>
        <dbReference type="Proteomes" id="UP001212411"/>
    </source>
</evidence>
<feature type="repeat" description="TPR" evidence="7">
    <location>
        <begin position="201"/>
        <end position="234"/>
    </location>
</feature>
<accession>A0AAE9W779</accession>
<keyword evidence="10" id="KW-1185">Reference proteome</keyword>
<name>A0AAE9W779_9SCHI</name>
<evidence type="ECO:0000256" key="3">
    <source>
        <dbReference type="ARBA" id="ARBA00022776"/>
    </source>
</evidence>
<feature type="compositionally biased region" description="Polar residues" evidence="8">
    <location>
        <begin position="1"/>
        <end position="23"/>
    </location>
</feature>
<keyword evidence="5 7" id="KW-0802">TPR repeat</keyword>
<evidence type="ECO:0000256" key="8">
    <source>
        <dbReference type="SAM" id="MobiDB-lite"/>
    </source>
</evidence>
<evidence type="ECO:0000256" key="1">
    <source>
        <dbReference type="ARBA" id="ARBA00022618"/>
    </source>
</evidence>
<organism evidence="9 10">
    <name type="scientific">Schizosaccharomyces osmophilus</name>
    <dbReference type="NCBI Taxonomy" id="2545709"/>
    <lineage>
        <taxon>Eukaryota</taxon>
        <taxon>Fungi</taxon>
        <taxon>Dikarya</taxon>
        <taxon>Ascomycota</taxon>
        <taxon>Taphrinomycotina</taxon>
        <taxon>Schizosaccharomycetes</taxon>
        <taxon>Schizosaccharomycetales</taxon>
        <taxon>Schizosaccharomycetaceae</taxon>
        <taxon>Schizosaccharomyces</taxon>
    </lineage>
</organism>
<dbReference type="Pfam" id="PF13424">
    <property type="entry name" value="TPR_12"/>
    <property type="match status" value="1"/>
</dbReference>
<dbReference type="AlphaFoldDB" id="A0AAE9W779"/>
<dbReference type="GO" id="GO:0005680">
    <property type="term" value="C:anaphase-promoting complex"/>
    <property type="evidence" value="ECO:0007669"/>
    <property type="project" value="TreeGrafter"/>
</dbReference>
<dbReference type="GO" id="GO:0005737">
    <property type="term" value="C:cytoplasm"/>
    <property type="evidence" value="ECO:0007669"/>
    <property type="project" value="TreeGrafter"/>
</dbReference>
<evidence type="ECO:0000256" key="6">
    <source>
        <dbReference type="ARBA" id="ARBA00023306"/>
    </source>
</evidence>
<dbReference type="InterPro" id="IPR019734">
    <property type="entry name" value="TPR_rpt"/>
</dbReference>
<dbReference type="KEGG" id="som:SOMG_01906"/>
<evidence type="ECO:0000256" key="4">
    <source>
        <dbReference type="ARBA" id="ARBA00022786"/>
    </source>
</evidence>
<gene>
    <name evidence="9" type="primary">cut9</name>
    <name evidence="9" type="ORF">SOMG_01906</name>
</gene>
<evidence type="ECO:0000256" key="5">
    <source>
        <dbReference type="ARBA" id="ARBA00022803"/>
    </source>
</evidence>
<dbReference type="PROSITE" id="PS50005">
    <property type="entry name" value="TPR"/>
    <property type="match status" value="3"/>
</dbReference>
<dbReference type="GO" id="GO:0031145">
    <property type="term" value="P:anaphase-promoting complex-dependent catabolic process"/>
    <property type="evidence" value="ECO:0007669"/>
    <property type="project" value="TreeGrafter"/>
</dbReference>
<dbReference type="SUPFAM" id="SSF48452">
    <property type="entry name" value="TPR-like"/>
    <property type="match status" value="3"/>
</dbReference>
<dbReference type="EMBL" id="CP115611">
    <property type="protein sequence ID" value="WBW70720.1"/>
    <property type="molecule type" value="Genomic_DNA"/>
</dbReference>
<dbReference type="GO" id="GO:0016567">
    <property type="term" value="P:protein ubiquitination"/>
    <property type="evidence" value="ECO:0007669"/>
    <property type="project" value="TreeGrafter"/>
</dbReference>